<protein>
    <recommendedName>
        <fullName evidence="2 10">NADH dehydrogenase [ubiquinone] iron-sulfur protein 4, mitochondrial</fullName>
    </recommendedName>
</protein>
<dbReference type="EMBL" id="CAWYQH010000141">
    <property type="protein sequence ID" value="CAK8693939.1"/>
    <property type="molecule type" value="Genomic_DNA"/>
</dbReference>
<gene>
    <name evidence="11" type="ORF">CVLEPA_LOCUS27225</name>
</gene>
<reference evidence="11 12" key="1">
    <citation type="submission" date="2024-02" db="EMBL/GenBank/DDBJ databases">
        <authorList>
            <person name="Daric V."/>
            <person name="Darras S."/>
        </authorList>
    </citation>
    <scope>NUCLEOTIDE SEQUENCE [LARGE SCALE GENOMIC DNA]</scope>
</reference>
<dbReference type="PANTHER" id="PTHR12219:SF8">
    <property type="entry name" value="NADH DEHYDROGENASE [UBIQUINONE] IRON-SULFUR PROTEIN 4, MITOCHONDRIAL"/>
    <property type="match status" value="1"/>
</dbReference>
<comment type="subcellular location">
    <subcellularLocation>
        <location evidence="10">Mitochondrion inner membrane</location>
        <topology evidence="10">Peripheral membrane protein</topology>
        <orientation evidence="10">Matrix side</orientation>
    </subcellularLocation>
</comment>
<dbReference type="InterPro" id="IPR006885">
    <property type="entry name" value="NADH_UbQ_FeS_4_mit-like"/>
</dbReference>
<evidence type="ECO:0000256" key="3">
    <source>
        <dbReference type="ARBA" id="ARBA00022448"/>
    </source>
</evidence>
<keyword evidence="5 10" id="KW-0999">Mitochondrion inner membrane</keyword>
<sequence>MALHQACRLVRLGSQFTQRCLSTTPVNSNVKVHFPGSVGITIKKRHEEVLKESKKDQYETKTVDTDSQALQVQISSSENDASILTGVPEEHVVNRRVRVFRPAKNAMQSGNRNMKLWRIEFDTQERWENPTMGWGSNADPLSNLSMAMTFKTKEDAVSFVERQGWSCFIDEAKEKKMQPKSYAINFAWDKRTRRAMK</sequence>
<evidence type="ECO:0000313" key="11">
    <source>
        <dbReference type="EMBL" id="CAK8693939.1"/>
    </source>
</evidence>
<evidence type="ECO:0000256" key="4">
    <source>
        <dbReference type="ARBA" id="ARBA00022660"/>
    </source>
</evidence>
<comment type="caution">
    <text evidence="11">The sequence shown here is derived from an EMBL/GenBank/DDBJ whole genome shotgun (WGS) entry which is preliminary data.</text>
</comment>
<keyword evidence="6 10" id="KW-0809">Transit peptide</keyword>
<dbReference type="Pfam" id="PF04800">
    <property type="entry name" value="NDUS4"/>
    <property type="match status" value="1"/>
</dbReference>
<evidence type="ECO:0000256" key="9">
    <source>
        <dbReference type="ARBA" id="ARBA00023136"/>
    </source>
</evidence>
<keyword evidence="4 10" id="KW-0679">Respiratory chain</keyword>
<evidence type="ECO:0000256" key="6">
    <source>
        <dbReference type="ARBA" id="ARBA00022946"/>
    </source>
</evidence>
<comment type="similarity">
    <text evidence="1 10">Belongs to the complex I NDUFS4 subunit family.</text>
</comment>
<evidence type="ECO:0000256" key="5">
    <source>
        <dbReference type="ARBA" id="ARBA00022792"/>
    </source>
</evidence>
<evidence type="ECO:0000256" key="10">
    <source>
        <dbReference type="RuleBase" id="RU367010"/>
    </source>
</evidence>
<keyword evidence="12" id="KW-1185">Reference proteome</keyword>
<evidence type="ECO:0000256" key="8">
    <source>
        <dbReference type="ARBA" id="ARBA00023128"/>
    </source>
</evidence>
<comment type="function">
    <text evidence="10">Accessory subunit of the mitochondrial membrane respiratory chain NADH dehydrogenase (Complex I), that is believed not to be involved in catalysis. Complex I functions in the transfer of electrons from NADH to the respiratory chain. The immediate electron acceptor for the enzyme is believed to be ubiquinone.</text>
</comment>
<keyword evidence="7 10" id="KW-0249">Electron transport</keyword>
<proteinExistence type="inferred from homology"/>
<organism evidence="11 12">
    <name type="scientific">Clavelina lepadiformis</name>
    <name type="common">Light-bulb sea squirt</name>
    <name type="synonym">Ascidia lepadiformis</name>
    <dbReference type="NCBI Taxonomy" id="159417"/>
    <lineage>
        <taxon>Eukaryota</taxon>
        <taxon>Metazoa</taxon>
        <taxon>Chordata</taxon>
        <taxon>Tunicata</taxon>
        <taxon>Ascidiacea</taxon>
        <taxon>Aplousobranchia</taxon>
        <taxon>Clavelinidae</taxon>
        <taxon>Clavelina</taxon>
    </lineage>
</organism>
<dbReference type="Gene3D" id="3.30.160.190">
    <property type="entry name" value="atu1810 like domain"/>
    <property type="match status" value="1"/>
</dbReference>
<evidence type="ECO:0000256" key="7">
    <source>
        <dbReference type="ARBA" id="ARBA00022982"/>
    </source>
</evidence>
<evidence type="ECO:0000256" key="1">
    <source>
        <dbReference type="ARBA" id="ARBA00005882"/>
    </source>
</evidence>
<accession>A0ABP0GQA8</accession>
<name>A0ABP0GQA8_CLALP</name>
<dbReference type="InterPro" id="IPR038532">
    <property type="entry name" value="NDUFS4-like_sf"/>
</dbReference>
<dbReference type="PANTHER" id="PTHR12219">
    <property type="entry name" value="NADH-UBIQUINONE OXIDOREDUCTASE"/>
    <property type="match status" value="1"/>
</dbReference>
<keyword evidence="3 10" id="KW-0813">Transport</keyword>
<keyword evidence="8 10" id="KW-0496">Mitochondrion</keyword>
<dbReference type="Proteomes" id="UP001642483">
    <property type="component" value="Unassembled WGS sequence"/>
</dbReference>
<evidence type="ECO:0000256" key="2">
    <source>
        <dbReference type="ARBA" id="ARBA00015796"/>
    </source>
</evidence>
<evidence type="ECO:0000313" key="12">
    <source>
        <dbReference type="Proteomes" id="UP001642483"/>
    </source>
</evidence>
<keyword evidence="9 10" id="KW-0472">Membrane</keyword>